<dbReference type="EMBL" id="JAUEOZ010000001">
    <property type="protein sequence ID" value="MDN2481107.1"/>
    <property type="molecule type" value="Genomic_DNA"/>
</dbReference>
<dbReference type="Proteomes" id="UP001169719">
    <property type="component" value="Unassembled WGS sequence"/>
</dbReference>
<protein>
    <submittedName>
        <fullName evidence="1">Structural protein</fullName>
    </submittedName>
</protein>
<sequence length="135" mass="15144">MSNLLLPRGVRNNNPLNIRIGNNWQGESNASNDNEFETFSHSKYGFRAGAKILQNYQTQYGLYTLAEMINRFAPPNENNTKNYAAFVAGELGVGVNERVDMQDRHLLARTVHAMSVMEVGRHYTINDAIEGVALV</sequence>
<evidence type="ECO:0000313" key="2">
    <source>
        <dbReference type="Proteomes" id="UP001169719"/>
    </source>
</evidence>
<comment type="caution">
    <text evidence="1">The sequence shown here is derived from an EMBL/GenBank/DDBJ whole genome shotgun (WGS) entry which is preliminary data.</text>
</comment>
<organism evidence="1 2">
    <name type="scientific">Vibrio agarivorans</name>
    <dbReference type="NCBI Taxonomy" id="153622"/>
    <lineage>
        <taxon>Bacteria</taxon>
        <taxon>Pseudomonadati</taxon>
        <taxon>Pseudomonadota</taxon>
        <taxon>Gammaproteobacteria</taxon>
        <taxon>Vibrionales</taxon>
        <taxon>Vibrionaceae</taxon>
        <taxon>Vibrio</taxon>
    </lineage>
</organism>
<gene>
    <name evidence="1" type="ORF">QWJ08_06830</name>
</gene>
<accession>A0ABT7XZ93</accession>
<reference evidence="1" key="1">
    <citation type="submission" date="2024-05" db="EMBL/GenBank/DDBJ databases">
        <title>Genome Sequences of Four Agar- Degrading Marine Bacteria.</title>
        <authorList>
            <person name="Phillips E.K."/>
            <person name="Shaffer J.C."/>
            <person name="Henson M.W."/>
            <person name="Temperton B."/>
            <person name="Thrash C.J."/>
            <person name="Martin M.O."/>
        </authorList>
    </citation>
    <scope>NUCLEOTIDE SEQUENCE</scope>
    <source>
        <strain evidence="1">EKP203</strain>
    </source>
</reference>
<proteinExistence type="predicted"/>
<name>A0ABT7XZ93_9VIBR</name>
<keyword evidence="2" id="KW-1185">Reference proteome</keyword>
<evidence type="ECO:0000313" key="1">
    <source>
        <dbReference type="EMBL" id="MDN2481107.1"/>
    </source>
</evidence>